<sequence>MEGTAGTAGSHSTDPDVPPPEWVQDPPASPRSGAISSLTDMDCPVCFSRYDVCRVPKELSCKHHFCAACLKLLVCRDLGTWRITCPVCRAPTPVFGGLVCALQNQESLMSRLENPKPKVEPSGTPPLAVRVDRHCDLSDDDDEPHGNLRIAARRLVILLLILLILLIIILHFLYSGIMKWVLGFILGVVMIITVLLCFNPNCKMSPPRADSQQKDNHVVSAV</sequence>
<evidence type="ECO:0000256" key="4">
    <source>
        <dbReference type="PROSITE-ProRule" id="PRU00175"/>
    </source>
</evidence>
<organism evidence="8 9">
    <name type="scientific">Ranitomeya imitator</name>
    <name type="common">mimic poison frog</name>
    <dbReference type="NCBI Taxonomy" id="111125"/>
    <lineage>
        <taxon>Eukaryota</taxon>
        <taxon>Metazoa</taxon>
        <taxon>Chordata</taxon>
        <taxon>Craniata</taxon>
        <taxon>Vertebrata</taxon>
        <taxon>Euteleostomi</taxon>
        <taxon>Amphibia</taxon>
        <taxon>Batrachia</taxon>
        <taxon>Anura</taxon>
        <taxon>Neobatrachia</taxon>
        <taxon>Hyloidea</taxon>
        <taxon>Dendrobatidae</taxon>
        <taxon>Dendrobatinae</taxon>
        <taxon>Ranitomeya</taxon>
    </lineage>
</organism>
<dbReference type="PANTHER" id="PTHR22791:SF28">
    <property type="entry name" value="E3 UBIQUITIN-PROTEIN LIGASE RNF186"/>
    <property type="match status" value="1"/>
</dbReference>
<dbReference type="InterPro" id="IPR017907">
    <property type="entry name" value="Znf_RING_CS"/>
</dbReference>
<keyword evidence="6" id="KW-0472">Membrane</keyword>
<evidence type="ECO:0000256" key="3">
    <source>
        <dbReference type="ARBA" id="ARBA00022833"/>
    </source>
</evidence>
<dbReference type="InterPro" id="IPR013083">
    <property type="entry name" value="Znf_RING/FYVE/PHD"/>
</dbReference>
<gene>
    <name evidence="8" type="ORF">RIMI_LOCUS18548758</name>
</gene>
<evidence type="ECO:0000256" key="2">
    <source>
        <dbReference type="ARBA" id="ARBA00022771"/>
    </source>
</evidence>
<evidence type="ECO:0000313" key="9">
    <source>
        <dbReference type="Proteomes" id="UP001176940"/>
    </source>
</evidence>
<evidence type="ECO:0000313" key="8">
    <source>
        <dbReference type="EMBL" id="CAJ0963121.1"/>
    </source>
</evidence>
<dbReference type="PROSITE" id="PS50089">
    <property type="entry name" value="ZF_RING_2"/>
    <property type="match status" value="1"/>
</dbReference>
<dbReference type="SUPFAM" id="SSF57850">
    <property type="entry name" value="RING/U-box"/>
    <property type="match status" value="1"/>
</dbReference>
<dbReference type="SMART" id="SM00184">
    <property type="entry name" value="RING"/>
    <property type="match status" value="1"/>
</dbReference>
<reference evidence="8" key="1">
    <citation type="submission" date="2023-07" db="EMBL/GenBank/DDBJ databases">
        <authorList>
            <person name="Stuckert A."/>
        </authorList>
    </citation>
    <scope>NUCLEOTIDE SEQUENCE</scope>
</reference>
<evidence type="ECO:0000256" key="5">
    <source>
        <dbReference type="SAM" id="MobiDB-lite"/>
    </source>
</evidence>
<name>A0ABN9MDE2_9NEOB</name>
<dbReference type="InterPro" id="IPR051435">
    <property type="entry name" value="RING_finger_E3_ubiq-ligases"/>
</dbReference>
<feature type="transmembrane region" description="Helical" evidence="6">
    <location>
        <begin position="155"/>
        <end position="174"/>
    </location>
</feature>
<dbReference type="PROSITE" id="PS00518">
    <property type="entry name" value="ZF_RING_1"/>
    <property type="match status" value="1"/>
</dbReference>
<comment type="caution">
    <text evidence="8">The sequence shown here is derived from an EMBL/GenBank/DDBJ whole genome shotgun (WGS) entry which is preliminary data.</text>
</comment>
<keyword evidence="2 4" id="KW-0863">Zinc-finger</keyword>
<dbReference type="Gene3D" id="3.30.40.10">
    <property type="entry name" value="Zinc/RING finger domain, C3HC4 (zinc finger)"/>
    <property type="match status" value="1"/>
</dbReference>
<dbReference type="PANTHER" id="PTHR22791">
    <property type="entry name" value="RING-TYPE DOMAIN-CONTAINING PROTEIN"/>
    <property type="match status" value="1"/>
</dbReference>
<feature type="transmembrane region" description="Helical" evidence="6">
    <location>
        <begin position="180"/>
        <end position="198"/>
    </location>
</feature>
<feature type="region of interest" description="Disordered" evidence="5">
    <location>
        <begin position="1"/>
        <end position="34"/>
    </location>
</feature>
<keyword evidence="6" id="KW-0812">Transmembrane</keyword>
<keyword evidence="1" id="KW-0479">Metal-binding</keyword>
<feature type="domain" description="RING-type" evidence="7">
    <location>
        <begin position="43"/>
        <end position="89"/>
    </location>
</feature>
<evidence type="ECO:0000256" key="1">
    <source>
        <dbReference type="ARBA" id="ARBA00022723"/>
    </source>
</evidence>
<keyword evidence="9" id="KW-1185">Reference proteome</keyword>
<proteinExistence type="predicted"/>
<keyword evidence="3" id="KW-0862">Zinc</keyword>
<protein>
    <recommendedName>
        <fullName evidence="7">RING-type domain-containing protein</fullName>
    </recommendedName>
</protein>
<evidence type="ECO:0000256" key="6">
    <source>
        <dbReference type="SAM" id="Phobius"/>
    </source>
</evidence>
<dbReference type="EMBL" id="CAUEEQ010056846">
    <property type="protein sequence ID" value="CAJ0963121.1"/>
    <property type="molecule type" value="Genomic_DNA"/>
</dbReference>
<dbReference type="Proteomes" id="UP001176940">
    <property type="component" value="Unassembled WGS sequence"/>
</dbReference>
<accession>A0ABN9MDE2</accession>
<evidence type="ECO:0000259" key="7">
    <source>
        <dbReference type="PROSITE" id="PS50089"/>
    </source>
</evidence>
<keyword evidence="6" id="KW-1133">Transmembrane helix</keyword>
<dbReference type="InterPro" id="IPR001841">
    <property type="entry name" value="Znf_RING"/>
</dbReference>